<dbReference type="SUPFAM" id="SSF50729">
    <property type="entry name" value="PH domain-like"/>
    <property type="match status" value="1"/>
</dbReference>
<evidence type="ECO:0000313" key="2">
    <source>
        <dbReference type="EMBL" id="KAJ8903913.1"/>
    </source>
</evidence>
<feature type="compositionally biased region" description="Basic and acidic residues" evidence="1">
    <location>
        <begin position="153"/>
        <end position="171"/>
    </location>
</feature>
<dbReference type="GO" id="GO:0003713">
    <property type="term" value="F:transcription coactivator activity"/>
    <property type="evidence" value="ECO:0007669"/>
    <property type="project" value="InterPro"/>
</dbReference>
<dbReference type="AlphaFoldDB" id="A0AAV8UQP5"/>
<feature type="region of interest" description="Disordered" evidence="1">
    <location>
        <begin position="211"/>
        <end position="235"/>
    </location>
</feature>
<comment type="caution">
    <text evidence="2">The sequence shown here is derived from an EMBL/GenBank/DDBJ whole genome shotgun (WGS) entry which is preliminary data.</text>
</comment>
<name>A0AAV8UQP5_9RHOD</name>
<dbReference type="GO" id="GO:0031490">
    <property type="term" value="F:chromatin DNA binding"/>
    <property type="evidence" value="ECO:0007669"/>
    <property type="project" value="TreeGrafter"/>
</dbReference>
<dbReference type="EMBL" id="JAMWBK010000006">
    <property type="protein sequence ID" value="KAJ8903913.1"/>
    <property type="molecule type" value="Genomic_DNA"/>
</dbReference>
<protein>
    <submittedName>
        <fullName evidence="2">Uncharacterized protein</fullName>
    </submittedName>
</protein>
<accession>A0AAV8UQP5</accession>
<proteinExistence type="predicted"/>
<evidence type="ECO:0000256" key="1">
    <source>
        <dbReference type="SAM" id="MobiDB-lite"/>
    </source>
</evidence>
<organism evidence="2 3">
    <name type="scientific">Rhodosorus marinus</name>
    <dbReference type="NCBI Taxonomy" id="101924"/>
    <lineage>
        <taxon>Eukaryota</taxon>
        <taxon>Rhodophyta</taxon>
        <taxon>Stylonematophyceae</taxon>
        <taxon>Stylonematales</taxon>
        <taxon>Stylonemataceae</taxon>
        <taxon>Rhodosorus</taxon>
    </lineage>
</organism>
<dbReference type="Proteomes" id="UP001157974">
    <property type="component" value="Unassembled WGS sequence"/>
</dbReference>
<dbReference type="PANTHER" id="PTHR31606">
    <property type="entry name" value="WW DOMAIN BINDING PROTEIN 2, ISOFORM E"/>
    <property type="match status" value="1"/>
</dbReference>
<dbReference type="GO" id="GO:0005634">
    <property type="term" value="C:nucleus"/>
    <property type="evidence" value="ECO:0007669"/>
    <property type="project" value="TreeGrafter"/>
</dbReference>
<evidence type="ECO:0000313" key="3">
    <source>
        <dbReference type="Proteomes" id="UP001157974"/>
    </source>
</evidence>
<dbReference type="InterPro" id="IPR044852">
    <property type="entry name" value="WBP2-like"/>
</dbReference>
<gene>
    <name evidence="2" type="ORF">NDN08_000444</name>
</gene>
<feature type="region of interest" description="Disordered" evidence="1">
    <location>
        <begin position="153"/>
        <end position="193"/>
    </location>
</feature>
<sequence length="235" mass="27038">MAVNVNLVRGPTPRNRNGNVLIPQPYDQELFILRRDDMELELKDETGTLVPALKGSMHMTNVRMAFVIAEKYLNRTRYRSVEIPFRGIENEALNQPLLGANNLSGTVIPYDGEPFIGTVKFKLYFKNGGLGTFLPRFNHVLGSSRIYNRELRRRQREEEQRRQDEMFRRQEQQWNQGSMAAPPPAPGGPPPVWYGVNYSADQFHAIYDPSDPSEVYIVQPETQRRNAPPDYNSLD</sequence>
<keyword evidence="3" id="KW-1185">Reference proteome</keyword>
<feature type="compositionally biased region" description="Pro residues" evidence="1">
    <location>
        <begin position="181"/>
        <end position="192"/>
    </location>
</feature>
<dbReference type="PANTHER" id="PTHR31606:SF1">
    <property type="entry name" value="WW DOMAIN BINDING PROTEIN 2, ISOFORM E"/>
    <property type="match status" value="1"/>
</dbReference>
<reference evidence="2 3" key="1">
    <citation type="journal article" date="2023" name="Nat. Commun.">
        <title>Origin of minicircular mitochondrial genomes in red algae.</title>
        <authorList>
            <person name="Lee Y."/>
            <person name="Cho C.H."/>
            <person name="Lee Y.M."/>
            <person name="Park S.I."/>
            <person name="Yang J.H."/>
            <person name="West J.A."/>
            <person name="Bhattacharya D."/>
            <person name="Yoon H.S."/>
        </authorList>
    </citation>
    <scope>NUCLEOTIDE SEQUENCE [LARGE SCALE GENOMIC DNA]</scope>
    <source>
        <strain evidence="2 3">CCMP1338</strain>
        <tissue evidence="2">Whole cell</tissue>
    </source>
</reference>